<dbReference type="EMBL" id="FJOG01000017">
    <property type="protein sequence ID" value="CZR61010.1"/>
    <property type="molecule type" value="Genomic_DNA"/>
</dbReference>
<gene>
    <name evidence="3" type="ORF">PAC_10906</name>
</gene>
<dbReference type="Pfam" id="PF25318">
    <property type="entry name" value="WHD_GDS1"/>
    <property type="match status" value="1"/>
</dbReference>
<dbReference type="InterPro" id="IPR057511">
    <property type="entry name" value="WH_GDS1"/>
</dbReference>
<protein>
    <recommendedName>
        <fullName evidence="2">GDS1 winged helix domain-containing protein</fullName>
    </recommendedName>
</protein>
<dbReference type="STRING" id="576137.A0A1L7X7K7"/>
<feature type="domain" description="GDS1 winged helix" evidence="2">
    <location>
        <begin position="102"/>
        <end position="195"/>
    </location>
</feature>
<name>A0A1L7X7K7_9HELO</name>
<accession>A0A1L7X7K7</accession>
<keyword evidence="4" id="KW-1185">Reference proteome</keyword>
<evidence type="ECO:0000313" key="3">
    <source>
        <dbReference type="EMBL" id="CZR61010.1"/>
    </source>
</evidence>
<proteinExistence type="predicted"/>
<dbReference type="Proteomes" id="UP000184330">
    <property type="component" value="Unassembled WGS sequence"/>
</dbReference>
<evidence type="ECO:0000313" key="4">
    <source>
        <dbReference type="Proteomes" id="UP000184330"/>
    </source>
</evidence>
<dbReference type="OrthoDB" id="4150221at2759"/>
<reference evidence="3 4" key="1">
    <citation type="submission" date="2016-03" db="EMBL/GenBank/DDBJ databases">
        <authorList>
            <person name="Ploux O."/>
        </authorList>
    </citation>
    <scope>NUCLEOTIDE SEQUENCE [LARGE SCALE GENOMIC DNA]</scope>
    <source>
        <strain evidence="3 4">UAMH 11012</strain>
    </source>
</reference>
<sequence length="393" mass="43297">MTSATMPYNTRRKSLSLPSLGIHLPVTHASRAAARLSPPSAGPNSENPNPNPSKKIKRSHGESPSMSPPPKPAQVKYEHTPPPSPEAETDDLDEDVKPREIDLEGINDDIVEAVIIQLQKTGNRPHLVKELAAILSQSVKIVEQSANPAAIISSRLSTYLKRPWTALAPCPVAKELETVHPRRTYFYLTTYKHQPIPDPSTNNHFAQRAIISPSVSSAASRSDEADAERRRELSPSPEVDLSSPEFDDDDMATPPTPTGSFSGRKGPLPRNNRASSPPLEKDEKEFTQTARGMQKRKLSGDVEMDGVPSEMADHPTKSLDNDLFGEGRNLAVHNSTVFISSPAMKPSLSLSTLKRPFEESNDIWGRIEGAMEWDMRSPEHIELEELDGMFDDL</sequence>
<feature type="compositionally biased region" description="Basic and acidic residues" evidence="1">
    <location>
        <begin position="221"/>
        <end position="233"/>
    </location>
</feature>
<dbReference type="AlphaFoldDB" id="A0A1L7X7K7"/>
<feature type="region of interest" description="Disordered" evidence="1">
    <location>
        <begin position="211"/>
        <end position="299"/>
    </location>
</feature>
<evidence type="ECO:0000256" key="1">
    <source>
        <dbReference type="SAM" id="MobiDB-lite"/>
    </source>
</evidence>
<organism evidence="3 4">
    <name type="scientific">Phialocephala subalpina</name>
    <dbReference type="NCBI Taxonomy" id="576137"/>
    <lineage>
        <taxon>Eukaryota</taxon>
        <taxon>Fungi</taxon>
        <taxon>Dikarya</taxon>
        <taxon>Ascomycota</taxon>
        <taxon>Pezizomycotina</taxon>
        <taxon>Leotiomycetes</taxon>
        <taxon>Helotiales</taxon>
        <taxon>Mollisiaceae</taxon>
        <taxon>Phialocephala</taxon>
        <taxon>Phialocephala fortinii species complex</taxon>
    </lineage>
</organism>
<feature type="compositionally biased region" description="Low complexity" evidence="1">
    <location>
        <begin position="29"/>
        <end position="48"/>
    </location>
</feature>
<feature type="region of interest" description="Disordered" evidence="1">
    <location>
        <begin position="28"/>
        <end position="95"/>
    </location>
</feature>
<evidence type="ECO:0000259" key="2">
    <source>
        <dbReference type="Pfam" id="PF25318"/>
    </source>
</evidence>